<keyword evidence="8" id="KW-1185">Reference proteome</keyword>
<feature type="domain" description="HTH tetR-type" evidence="6">
    <location>
        <begin position="13"/>
        <end position="73"/>
    </location>
</feature>
<dbReference type="Pfam" id="PF00440">
    <property type="entry name" value="TetR_N"/>
    <property type="match status" value="1"/>
</dbReference>
<evidence type="ECO:0000259" key="6">
    <source>
        <dbReference type="PROSITE" id="PS50977"/>
    </source>
</evidence>
<evidence type="ECO:0000256" key="5">
    <source>
        <dbReference type="SAM" id="MobiDB-lite"/>
    </source>
</evidence>
<comment type="caution">
    <text evidence="7">The sequence shown here is derived from an EMBL/GenBank/DDBJ whole genome shotgun (WGS) entry which is preliminary data.</text>
</comment>
<sequence length="198" mass="21666">MTLLTLTPSTRETPAQRAASGAADALFTEHGVIPVTLEQIADRAGLTLAELLDAYPTKRSLVIAVLQRWHGAWRRALDHITDVSDDPRDEVLGIFGYLEECFEDEGWRGCAFINGHAELGRQDPDVAALAREHFLDVERHLTLVCERGGMPAHVAQGLSLLIEGARVESAVQHSAQPARSARLTAAMLMSVYESRPAF</sequence>
<evidence type="ECO:0000256" key="2">
    <source>
        <dbReference type="ARBA" id="ARBA00023125"/>
    </source>
</evidence>
<dbReference type="EMBL" id="LDRB01000032">
    <property type="protein sequence ID" value="KTR40376.1"/>
    <property type="molecule type" value="Genomic_DNA"/>
</dbReference>
<dbReference type="SUPFAM" id="SSF48498">
    <property type="entry name" value="Tetracyclin repressor-like, C-terminal domain"/>
    <property type="match status" value="1"/>
</dbReference>
<keyword evidence="3" id="KW-0804">Transcription</keyword>
<gene>
    <name evidence="7" type="ORF">NS263_07890</name>
</gene>
<evidence type="ECO:0000256" key="4">
    <source>
        <dbReference type="PROSITE-ProRule" id="PRU00335"/>
    </source>
</evidence>
<accession>A0ABR5S6J6</accession>
<evidence type="ECO:0000313" key="8">
    <source>
        <dbReference type="Proteomes" id="UP000078335"/>
    </source>
</evidence>
<reference evidence="7 8" key="1">
    <citation type="journal article" date="2016" name="Front. Microbiol.">
        <title>Genomic Resource of Rice Seed Associated Bacteria.</title>
        <authorList>
            <person name="Midha S."/>
            <person name="Bansal K."/>
            <person name="Sharma S."/>
            <person name="Kumar N."/>
            <person name="Patil P.P."/>
            <person name="Chaudhry V."/>
            <person name="Patil P.B."/>
        </authorList>
    </citation>
    <scope>NUCLEOTIDE SEQUENCE [LARGE SCALE GENOMIC DNA]</scope>
    <source>
        <strain evidence="7 8">NS263</strain>
    </source>
</reference>
<proteinExistence type="predicted"/>
<evidence type="ECO:0000313" key="7">
    <source>
        <dbReference type="EMBL" id="KTR40376.1"/>
    </source>
</evidence>
<dbReference type="RefSeq" id="WP_058728729.1">
    <property type="nucleotide sequence ID" value="NZ_LDRB01000032.1"/>
</dbReference>
<dbReference type="InterPro" id="IPR009057">
    <property type="entry name" value="Homeodomain-like_sf"/>
</dbReference>
<dbReference type="PANTHER" id="PTHR47506">
    <property type="entry name" value="TRANSCRIPTIONAL REGULATORY PROTEIN"/>
    <property type="match status" value="1"/>
</dbReference>
<dbReference type="Proteomes" id="UP000078335">
    <property type="component" value="Unassembled WGS sequence"/>
</dbReference>
<keyword evidence="2 4" id="KW-0238">DNA-binding</keyword>
<evidence type="ECO:0000256" key="3">
    <source>
        <dbReference type="ARBA" id="ARBA00023163"/>
    </source>
</evidence>
<protein>
    <recommendedName>
        <fullName evidence="6">HTH tetR-type domain-containing protein</fullName>
    </recommendedName>
</protein>
<dbReference type="InterPro" id="IPR036271">
    <property type="entry name" value="Tet_transcr_reg_TetR-rel_C_sf"/>
</dbReference>
<feature type="compositionally biased region" description="Polar residues" evidence="5">
    <location>
        <begin position="1"/>
        <end position="13"/>
    </location>
</feature>
<organism evidence="7 8">
    <name type="scientific">Curtobacterium oceanosedimentum</name>
    <dbReference type="NCBI Taxonomy" id="465820"/>
    <lineage>
        <taxon>Bacteria</taxon>
        <taxon>Bacillati</taxon>
        <taxon>Actinomycetota</taxon>
        <taxon>Actinomycetes</taxon>
        <taxon>Micrococcales</taxon>
        <taxon>Microbacteriaceae</taxon>
        <taxon>Curtobacterium</taxon>
    </lineage>
</organism>
<dbReference type="PANTHER" id="PTHR47506:SF1">
    <property type="entry name" value="HTH-TYPE TRANSCRIPTIONAL REGULATOR YJDC"/>
    <property type="match status" value="1"/>
</dbReference>
<keyword evidence="1" id="KW-0805">Transcription regulation</keyword>
<dbReference type="InterPro" id="IPR001647">
    <property type="entry name" value="HTH_TetR"/>
</dbReference>
<feature type="DNA-binding region" description="H-T-H motif" evidence="4">
    <location>
        <begin position="36"/>
        <end position="55"/>
    </location>
</feature>
<dbReference type="Gene3D" id="1.10.357.10">
    <property type="entry name" value="Tetracycline Repressor, domain 2"/>
    <property type="match status" value="1"/>
</dbReference>
<feature type="region of interest" description="Disordered" evidence="5">
    <location>
        <begin position="1"/>
        <end position="20"/>
    </location>
</feature>
<evidence type="ECO:0000256" key="1">
    <source>
        <dbReference type="ARBA" id="ARBA00023015"/>
    </source>
</evidence>
<name>A0ABR5S6J6_9MICO</name>
<dbReference type="PROSITE" id="PS50977">
    <property type="entry name" value="HTH_TETR_2"/>
    <property type="match status" value="1"/>
</dbReference>
<dbReference type="SUPFAM" id="SSF46689">
    <property type="entry name" value="Homeodomain-like"/>
    <property type="match status" value="1"/>
</dbReference>